<dbReference type="PANTHER" id="PTHR11795:SF442">
    <property type="entry name" value="ABC TRANSPORTER ATP-BINDING PROTEIN"/>
    <property type="match status" value="1"/>
</dbReference>
<dbReference type="InterPro" id="IPR052157">
    <property type="entry name" value="BCAA_transport_permease"/>
</dbReference>
<feature type="transmembrane region" description="Helical" evidence="9">
    <location>
        <begin position="16"/>
        <end position="39"/>
    </location>
</feature>
<evidence type="ECO:0000256" key="2">
    <source>
        <dbReference type="ARBA" id="ARBA00022448"/>
    </source>
</evidence>
<keyword evidence="11" id="KW-1185">Reference proteome</keyword>
<keyword evidence="5" id="KW-0029">Amino-acid transport</keyword>
<proteinExistence type="inferred from homology"/>
<keyword evidence="3" id="KW-1003">Cell membrane</keyword>
<dbReference type="InterPro" id="IPR001851">
    <property type="entry name" value="ABC_transp_permease"/>
</dbReference>
<evidence type="ECO:0000256" key="9">
    <source>
        <dbReference type="SAM" id="Phobius"/>
    </source>
</evidence>
<reference evidence="10" key="1">
    <citation type="submission" date="2017-04" db="EMBL/GenBank/DDBJ databases">
        <title>Unexpected and diverse lifestyles within the genus Limnohabitans.</title>
        <authorList>
            <person name="Kasalicky V."/>
            <person name="Mehrshad M."/>
            <person name="Andrei S.-A."/>
            <person name="Salcher M."/>
            <person name="Kratochvilova H."/>
            <person name="Simek K."/>
            <person name="Ghai R."/>
        </authorList>
    </citation>
    <scope>NUCLEOTIDE SEQUENCE [LARGE SCALE GENOMIC DNA]</scope>
    <source>
        <strain evidence="10">II-D5</strain>
    </source>
</reference>
<organism evidence="10 11">
    <name type="scientific">Limnohabitans planktonicus II-D5</name>
    <dbReference type="NCBI Taxonomy" id="1293045"/>
    <lineage>
        <taxon>Bacteria</taxon>
        <taxon>Pseudomonadati</taxon>
        <taxon>Pseudomonadota</taxon>
        <taxon>Betaproteobacteria</taxon>
        <taxon>Burkholderiales</taxon>
        <taxon>Comamonadaceae</taxon>
        <taxon>Limnohabitans</taxon>
    </lineage>
</organism>
<gene>
    <name evidence="10" type="ORF">H663_015445</name>
</gene>
<evidence type="ECO:0000313" key="11">
    <source>
        <dbReference type="Proteomes" id="UP000037507"/>
    </source>
</evidence>
<dbReference type="GO" id="GO:0005886">
    <property type="term" value="C:plasma membrane"/>
    <property type="evidence" value="ECO:0007669"/>
    <property type="project" value="UniProtKB-SubCell"/>
</dbReference>
<evidence type="ECO:0000256" key="6">
    <source>
        <dbReference type="ARBA" id="ARBA00022989"/>
    </source>
</evidence>
<dbReference type="Proteomes" id="UP000037507">
    <property type="component" value="Unassembled WGS sequence"/>
</dbReference>
<evidence type="ECO:0000313" key="10">
    <source>
        <dbReference type="EMBL" id="PVE41729.1"/>
    </source>
</evidence>
<feature type="transmembrane region" description="Helical" evidence="9">
    <location>
        <begin position="142"/>
        <end position="162"/>
    </location>
</feature>
<evidence type="ECO:0000256" key="7">
    <source>
        <dbReference type="ARBA" id="ARBA00023136"/>
    </source>
</evidence>
<evidence type="ECO:0000256" key="4">
    <source>
        <dbReference type="ARBA" id="ARBA00022692"/>
    </source>
</evidence>
<dbReference type="EMBL" id="LFYT02000024">
    <property type="protein sequence ID" value="PVE41729.1"/>
    <property type="molecule type" value="Genomic_DNA"/>
</dbReference>
<dbReference type="Pfam" id="PF02653">
    <property type="entry name" value="BPD_transp_2"/>
    <property type="match status" value="1"/>
</dbReference>
<feature type="transmembrane region" description="Helical" evidence="9">
    <location>
        <begin position="224"/>
        <end position="252"/>
    </location>
</feature>
<evidence type="ECO:0000256" key="5">
    <source>
        <dbReference type="ARBA" id="ARBA00022970"/>
    </source>
</evidence>
<dbReference type="GO" id="GO:0022857">
    <property type="term" value="F:transmembrane transporter activity"/>
    <property type="evidence" value="ECO:0007669"/>
    <property type="project" value="InterPro"/>
</dbReference>
<comment type="caution">
    <text evidence="10">The sequence shown here is derived from an EMBL/GenBank/DDBJ whole genome shotgun (WGS) entry which is preliminary data.</text>
</comment>
<evidence type="ECO:0000256" key="8">
    <source>
        <dbReference type="ARBA" id="ARBA00037998"/>
    </source>
</evidence>
<dbReference type="STRING" id="1293045.H663_15065"/>
<evidence type="ECO:0000256" key="1">
    <source>
        <dbReference type="ARBA" id="ARBA00004651"/>
    </source>
</evidence>
<comment type="subcellular location">
    <subcellularLocation>
        <location evidence="1">Cell membrane</location>
        <topology evidence="1">Multi-pass membrane protein</topology>
    </subcellularLocation>
</comment>
<accession>A0A2T7UAN8</accession>
<keyword evidence="7 9" id="KW-0472">Membrane</keyword>
<name>A0A2T7UAN8_9BURK</name>
<comment type="similarity">
    <text evidence="8">Belongs to the binding-protein-dependent transport system permease family. LivHM subfamily.</text>
</comment>
<protein>
    <submittedName>
        <fullName evidence="10">Branched-chain amino acid ABC transporter permease</fullName>
    </submittedName>
</protein>
<dbReference type="OrthoDB" id="9807115at2"/>
<feature type="transmembrane region" description="Helical" evidence="9">
    <location>
        <begin position="190"/>
        <end position="212"/>
    </location>
</feature>
<dbReference type="RefSeq" id="WP_053174555.1">
    <property type="nucleotide sequence ID" value="NZ_LFYT02000024.1"/>
</dbReference>
<keyword evidence="2" id="KW-0813">Transport</keyword>
<keyword evidence="6 9" id="KW-1133">Transmembrane helix</keyword>
<dbReference type="CDD" id="cd06582">
    <property type="entry name" value="TM_PBP1_LivH_like"/>
    <property type="match status" value="1"/>
</dbReference>
<evidence type="ECO:0000256" key="3">
    <source>
        <dbReference type="ARBA" id="ARBA00022475"/>
    </source>
</evidence>
<dbReference type="GO" id="GO:0006865">
    <property type="term" value="P:amino acid transport"/>
    <property type="evidence" value="ECO:0007669"/>
    <property type="project" value="UniProtKB-KW"/>
</dbReference>
<feature type="transmembrane region" description="Helical" evidence="9">
    <location>
        <begin position="259"/>
        <end position="279"/>
    </location>
</feature>
<keyword evidence="4 9" id="KW-0812">Transmembrane</keyword>
<dbReference type="PANTHER" id="PTHR11795">
    <property type="entry name" value="BRANCHED-CHAIN AMINO ACID TRANSPORT SYSTEM PERMEASE PROTEIN LIVH"/>
    <property type="match status" value="1"/>
</dbReference>
<dbReference type="AlphaFoldDB" id="A0A2T7UAN8"/>
<feature type="transmembrane region" description="Helical" evidence="9">
    <location>
        <begin position="59"/>
        <end position="85"/>
    </location>
</feature>
<sequence>MDFVNFLIQLLNSVQYGLLLFMLAAGLTLIFGIMGVVNLAHGSFYMLGAYLAWSLAAQLGSFTLAIIVGTALSVAFGLLIERLLFRHFYHRDHLDQVLLTFGLIYVFEELRSMIWGDDVHGLPVPELLAASIPLTENLSYPVYRLFMSGVCLVLALGLYLLISKTRLGMKIRAGAFNREMTESLGVNIKLIHSVVFALGIGLASIAGMIAAPVSSVYPNMGSQVLIMCFVVVVIGGIGSVRGALIAALLVGLVDTFGKVLLPQASGMLVYVLMAAVLLYKPEGLFKQ</sequence>